<name>A0A0J9XVH1_BRUMA</name>
<accession>A0A0J9XVH1</accession>
<sequence>MTMEATRWLGTVNSTIPLSVLFALVVQTSLLDVDQAFVQNEELDISERIRILIFGRNNLI</sequence>
<reference evidence="1" key="1">
    <citation type="journal article" date="2007" name="Science">
        <title>Draft genome of the filarial nematode parasite Brugia malayi.</title>
        <authorList>
            <person name="Ghedin E."/>
            <person name="Wang S."/>
            <person name="Spiro D."/>
            <person name="Caler E."/>
            <person name="Zhao Q."/>
            <person name="Crabtree J."/>
            <person name="Allen J.E."/>
            <person name="Delcher A.L."/>
            <person name="Guiliano D.B."/>
            <person name="Miranda-Saavedra D."/>
            <person name="Angiuoli S.V."/>
            <person name="Creasy T."/>
            <person name="Amedeo P."/>
            <person name="Haas B."/>
            <person name="El-Sayed N.M."/>
            <person name="Wortman J.R."/>
            <person name="Feldblyum T."/>
            <person name="Tallon L."/>
            <person name="Schatz M."/>
            <person name="Shumway M."/>
            <person name="Koo H."/>
            <person name="Salzberg S.L."/>
            <person name="Schobel S."/>
            <person name="Pertea M."/>
            <person name="Pop M."/>
            <person name="White O."/>
            <person name="Barton G.J."/>
            <person name="Carlow C.K."/>
            <person name="Crawford M.J."/>
            <person name="Daub J."/>
            <person name="Dimmic M.W."/>
            <person name="Estes C.F."/>
            <person name="Foster J.M."/>
            <person name="Ganatra M."/>
            <person name="Gregory W.F."/>
            <person name="Johnson N.M."/>
            <person name="Jin J."/>
            <person name="Komuniecki R."/>
            <person name="Korf I."/>
            <person name="Kumar S."/>
            <person name="Laney S."/>
            <person name="Li B.W."/>
            <person name="Li W."/>
            <person name="Lindblom T.H."/>
            <person name="Lustigman S."/>
            <person name="Ma D."/>
            <person name="Maina C.V."/>
            <person name="Martin D.M."/>
            <person name="McCarter J.P."/>
            <person name="McReynolds L."/>
            <person name="Mitreva M."/>
            <person name="Nutman T.B."/>
            <person name="Parkinson J."/>
            <person name="Peregrin-Alvarez J.M."/>
            <person name="Poole C."/>
            <person name="Ren Q."/>
            <person name="Saunders L."/>
            <person name="Sluder A.E."/>
            <person name="Smith K."/>
            <person name="Stanke M."/>
            <person name="Unnasch T.R."/>
            <person name="Ware J."/>
            <person name="Wei A.D."/>
            <person name="Weil G."/>
            <person name="Williams D.J."/>
            <person name="Zhang Y."/>
            <person name="Williams S.A."/>
            <person name="Fraser-Liggett C."/>
            <person name="Slatko B."/>
            <person name="Blaxter M.L."/>
            <person name="Scott A.L."/>
        </authorList>
    </citation>
    <scope>NUCLEOTIDE SEQUENCE</scope>
    <source>
        <strain evidence="1">FR3</strain>
    </source>
</reference>
<gene>
    <name evidence="1 2" type="ORF">Bm14215</name>
    <name evidence="1" type="ORF">BM_Bm14215</name>
</gene>
<evidence type="ECO:0000313" key="2">
    <source>
        <dbReference type="WormBase" id="Bm14215b"/>
    </source>
</evidence>
<protein>
    <submittedName>
        <fullName evidence="1">Bm14215, isoform b</fullName>
    </submittedName>
</protein>
<organism evidence="1">
    <name type="scientific">Brugia malayi</name>
    <name type="common">Filarial nematode worm</name>
    <dbReference type="NCBI Taxonomy" id="6279"/>
    <lineage>
        <taxon>Eukaryota</taxon>
        <taxon>Metazoa</taxon>
        <taxon>Ecdysozoa</taxon>
        <taxon>Nematoda</taxon>
        <taxon>Chromadorea</taxon>
        <taxon>Rhabditida</taxon>
        <taxon>Spirurina</taxon>
        <taxon>Spiruromorpha</taxon>
        <taxon>Filarioidea</taxon>
        <taxon>Onchocercidae</taxon>
        <taxon>Brugia</taxon>
    </lineage>
</organism>
<dbReference type="WormBase" id="Bm14215b">
    <property type="protein sequence ID" value="BM44218"/>
    <property type="gene ID" value="WBGene00234476"/>
</dbReference>
<reference evidence="1" key="2">
    <citation type="submission" date="2012-12" db="EMBL/GenBank/DDBJ databases">
        <authorList>
            <person name="Gao Y.W."/>
            <person name="Fan S.T."/>
            <person name="Sun H.T."/>
            <person name="Wang Z."/>
            <person name="Gao X.L."/>
            <person name="Li Y.G."/>
            <person name="Wang T.C."/>
            <person name="Zhang K."/>
            <person name="Xu W.W."/>
            <person name="Yu Z.J."/>
            <person name="Xia X.Z."/>
        </authorList>
    </citation>
    <scope>NUCLEOTIDE SEQUENCE</scope>
    <source>
        <strain evidence="1">FR3</strain>
    </source>
</reference>
<dbReference type="EMBL" id="LN856957">
    <property type="protein sequence ID" value="CDP96569.1"/>
    <property type="molecule type" value="Genomic_DNA"/>
</dbReference>
<proteinExistence type="predicted"/>
<dbReference type="AlphaFoldDB" id="A0A0J9XVH1"/>
<evidence type="ECO:0000313" key="1">
    <source>
        <dbReference type="EMBL" id="CDP96569.1"/>
    </source>
</evidence>